<keyword evidence="3" id="KW-1185">Reference proteome</keyword>
<dbReference type="EMBL" id="JAJFAZ020000008">
    <property type="protein sequence ID" value="KAI5312060.1"/>
    <property type="molecule type" value="Genomic_DNA"/>
</dbReference>
<protein>
    <submittedName>
        <fullName evidence="2">Uncharacterized protein</fullName>
    </submittedName>
</protein>
<evidence type="ECO:0000313" key="2">
    <source>
        <dbReference type="EMBL" id="KAI5312060.1"/>
    </source>
</evidence>
<sequence length="101" mass="11452">MNTRSGLNRSKEKERKKARTNGFFRRLSMLVHGRRSHQDPSQAMVGSNSHTEADRSAGDPCPPYKLIHGNTKEISHMMKEAMARPKTISHDTLPLVQPHVH</sequence>
<organism evidence="2 3">
    <name type="scientific">Prunus dulcis</name>
    <name type="common">Almond</name>
    <name type="synonym">Amygdalus dulcis</name>
    <dbReference type="NCBI Taxonomy" id="3755"/>
    <lineage>
        <taxon>Eukaryota</taxon>
        <taxon>Viridiplantae</taxon>
        <taxon>Streptophyta</taxon>
        <taxon>Embryophyta</taxon>
        <taxon>Tracheophyta</taxon>
        <taxon>Spermatophyta</taxon>
        <taxon>Magnoliopsida</taxon>
        <taxon>eudicotyledons</taxon>
        <taxon>Gunneridae</taxon>
        <taxon>Pentapetalae</taxon>
        <taxon>rosids</taxon>
        <taxon>fabids</taxon>
        <taxon>Rosales</taxon>
        <taxon>Rosaceae</taxon>
        <taxon>Amygdaloideae</taxon>
        <taxon>Amygdaleae</taxon>
        <taxon>Prunus</taxon>
    </lineage>
</organism>
<feature type="region of interest" description="Disordered" evidence="1">
    <location>
        <begin position="33"/>
        <end position="64"/>
    </location>
</feature>
<dbReference type="AlphaFoldDB" id="A0AAD4USB5"/>
<name>A0AAD4USB5_PRUDU</name>
<evidence type="ECO:0000256" key="1">
    <source>
        <dbReference type="SAM" id="MobiDB-lite"/>
    </source>
</evidence>
<proteinExistence type="predicted"/>
<accession>A0AAD4USB5</accession>
<gene>
    <name evidence="2" type="ORF">L3X38_041233</name>
</gene>
<reference evidence="2 3" key="1">
    <citation type="journal article" date="2022" name="G3 (Bethesda)">
        <title>Whole-genome sequence and methylome profiling of the almond [Prunus dulcis (Mill.) D.A. Webb] cultivar 'Nonpareil'.</title>
        <authorList>
            <person name="D'Amico-Willman K.M."/>
            <person name="Ouma W.Z."/>
            <person name="Meulia T."/>
            <person name="Sideli G.M."/>
            <person name="Gradziel T.M."/>
            <person name="Fresnedo-Ramirez J."/>
        </authorList>
    </citation>
    <scope>NUCLEOTIDE SEQUENCE [LARGE SCALE GENOMIC DNA]</scope>
    <source>
        <strain evidence="2">Clone GOH B32 T37-40</strain>
    </source>
</reference>
<feature type="compositionally biased region" description="Polar residues" evidence="1">
    <location>
        <begin position="39"/>
        <end position="50"/>
    </location>
</feature>
<comment type="caution">
    <text evidence="2">The sequence shown here is derived from an EMBL/GenBank/DDBJ whole genome shotgun (WGS) entry which is preliminary data.</text>
</comment>
<feature type="region of interest" description="Disordered" evidence="1">
    <location>
        <begin position="1"/>
        <end position="21"/>
    </location>
</feature>
<dbReference type="Proteomes" id="UP001054821">
    <property type="component" value="Chromosome 8"/>
</dbReference>
<evidence type="ECO:0000313" key="3">
    <source>
        <dbReference type="Proteomes" id="UP001054821"/>
    </source>
</evidence>